<dbReference type="AlphaFoldDB" id="A0A8A4TEX8"/>
<feature type="domain" description="HAMP" evidence="8">
    <location>
        <begin position="210"/>
        <end position="263"/>
    </location>
</feature>
<dbReference type="RefSeq" id="WP_237377751.1">
    <property type="nucleotide sequence ID" value="NZ_CP071793.1"/>
</dbReference>
<dbReference type="Proteomes" id="UP000663929">
    <property type="component" value="Chromosome"/>
</dbReference>
<keyword evidence="1 3" id="KW-0807">Transducer</keyword>
<dbReference type="PROSITE" id="PS50885">
    <property type="entry name" value="HAMP"/>
    <property type="match status" value="1"/>
</dbReference>
<evidence type="ECO:0000259" key="8">
    <source>
        <dbReference type="PROSITE" id="PS50885"/>
    </source>
</evidence>
<evidence type="ECO:0000256" key="1">
    <source>
        <dbReference type="ARBA" id="ARBA00023224"/>
    </source>
</evidence>
<sequence>MKLSMKLTIYSVAIVILTTVALIFVTYHIMRRSAIDELGLRAEQIAGTTALLIEQDLHAAISGKADIDTPEYQRLQATLRAVQTATGISEPIYTFRPKSNLMEFVVITQNAEDVALTTYDPAKYGVKSDMQRLFDTGEPTHTGLYRSTNDSYISGYGPIKAADGTTTALVSVDLTATDLRNLVVAEVLQLLWIGLLVCLATCVVSLWWVNRITNPVRKTVFHIQDMLQRRDLTHRLEVMSTDEMGELANWFNSYNEQIRQMILDVAASGNELLAASKRLTESSLAGEATAGRLSEETEKVSRNSREASTKLSGIATEAKKSADSVGSMAQINGQIQDGLISVDGAAAEMSQEVGEVARAIEELSRTIQQIGDTVRDARQVSIEASEKAIHTDSNVNQLDTAAREIGDVISLISKITERTNLLALNASIEAARAGEAGRGFAVVANEVKELANQTAEATDNIQNKISAIQSNTGLAIEAIKDIVRIIEVINLKNGEIAAAVEQQTQTAIDIEQSMANSARRADQVSHSVKESAEFSQTVTLKAQESGEGAKIIADDACSIYKASKEVLKICESLDGQAKGSRSGAEQLSQEARRLAELSNDLNQIIATFKV</sequence>
<dbReference type="GO" id="GO:0007165">
    <property type="term" value="P:signal transduction"/>
    <property type="evidence" value="ECO:0007669"/>
    <property type="project" value="UniProtKB-KW"/>
</dbReference>
<evidence type="ECO:0000259" key="7">
    <source>
        <dbReference type="PROSITE" id="PS50111"/>
    </source>
</evidence>
<keyword evidence="6" id="KW-0812">Transmembrane</keyword>
<dbReference type="Gene3D" id="6.10.340.10">
    <property type="match status" value="1"/>
</dbReference>
<feature type="region of interest" description="Disordered" evidence="5">
    <location>
        <begin position="286"/>
        <end position="305"/>
    </location>
</feature>
<evidence type="ECO:0000256" key="5">
    <source>
        <dbReference type="SAM" id="MobiDB-lite"/>
    </source>
</evidence>
<evidence type="ECO:0000313" key="9">
    <source>
        <dbReference type="EMBL" id="QTD48090.1"/>
    </source>
</evidence>
<keyword evidence="10" id="KW-1185">Reference proteome</keyword>
<keyword evidence="4" id="KW-0175">Coiled coil</keyword>
<dbReference type="PANTHER" id="PTHR32089">
    <property type="entry name" value="METHYL-ACCEPTING CHEMOTAXIS PROTEIN MCPB"/>
    <property type="match status" value="1"/>
</dbReference>
<dbReference type="SUPFAM" id="SSF58104">
    <property type="entry name" value="Methyl-accepting chemotaxis protein (MCP) signaling domain"/>
    <property type="match status" value="1"/>
</dbReference>
<dbReference type="Gene3D" id="1.10.287.950">
    <property type="entry name" value="Methyl-accepting chemotaxis protein"/>
    <property type="match status" value="1"/>
</dbReference>
<dbReference type="Pfam" id="PF00672">
    <property type="entry name" value="HAMP"/>
    <property type="match status" value="1"/>
</dbReference>
<feature type="transmembrane region" description="Helical" evidence="6">
    <location>
        <begin position="190"/>
        <end position="209"/>
    </location>
</feature>
<dbReference type="InterPro" id="IPR003660">
    <property type="entry name" value="HAMP_dom"/>
</dbReference>
<evidence type="ECO:0000256" key="6">
    <source>
        <dbReference type="SAM" id="Phobius"/>
    </source>
</evidence>
<dbReference type="InterPro" id="IPR004089">
    <property type="entry name" value="MCPsignal_dom"/>
</dbReference>
<dbReference type="CDD" id="cd06225">
    <property type="entry name" value="HAMP"/>
    <property type="match status" value="1"/>
</dbReference>
<feature type="coiled-coil region" evidence="4">
    <location>
        <begin position="346"/>
        <end position="380"/>
    </location>
</feature>
<keyword evidence="6" id="KW-1133">Transmembrane helix</keyword>
<dbReference type="EMBL" id="CP071793">
    <property type="protein sequence ID" value="QTD48090.1"/>
    <property type="molecule type" value="Genomic_DNA"/>
</dbReference>
<feature type="transmembrane region" description="Helical" evidence="6">
    <location>
        <begin position="7"/>
        <end position="30"/>
    </location>
</feature>
<reference evidence="9" key="1">
    <citation type="submission" date="2021-03" db="EMBL/GenBank/DDBJ databases">
        <title>Acanthopleuribacteraceae sp. M133.</title>
        <authorList>
            <person name="Wang G."/>
        </authorList>
    </citation>
    <scope>NUCLEOTIDE SEQUENCE</scope>
    <source>
        <strain evidence="9">M133</strain>
    </source>
</reference>
<proteinExistence type="inferred from homology"/>
<name>A0A8A4TEX8_SULCO</name>
<evidence type="ECO:0000256" key="4">
    <source>
        <dbReference type="SAM" id="Coils"/>
    </source>
</evidence>
<gene>
    <name evidence="9" type="ORF">J3U87_21100</name>
</gene>
<comment type="similarity">
    <text evidence="2">Belongs to the methyl-accepting chemotaxis (MCP) protein family.</text>
</comment>
<feature type="compositionally biased region" description="Basic and acidic residues" evidence="5">
    <location>
        <begin position="293"/>
        <end position="305"/>
    </location>
</feature>
<dbReference type="GO" id="GO:0016020">
    <property type="term" value="C:membrane"/>
    <property type="evidence" value="ECO:0007669"/>
    <property type="project" value="InterPro"/>
</dbReference>
<dbReference type="KEGG" id="scor:J3U87_21100"/>
<feature type="domain" description="Methyl-accepting transducer" evidence="7">
    <location>
        <begin position="324"/>
        <end position="546"/>
    </location>
</feature>
<evidence type="ECO:0000256" key="3">
    <source>
        <dbReference type="PROSITE-ProRule" id="PRU00284"/>
    </source>
</evidence>
<protein>
    <submittedName>
        <fullName evidence="9">HAMP domain-containing protein</fullName>
    </submittedName>
</protein>
<dbReference type="SMART" id="SM00283">
    <property type="entry name" value="MA"/>
    <property type="match status" value="1"/>
</dbReference>
<evidence type="ECO:0000256" key="2">
    <source>
        <dbReference type="ARBA" id="ARBA00029447"/>
    </source>
</evidence>
<dbReference type="PANTHER" id="PTHR32089:SF112">
    <property type="entry name" value="LYSOZYME-LIKE PROTEIN-RELATED"/>
    <property type="match status" value="1"/>
</dbReference>
<organism evidence="9 10">
    <name type="scientific">Sulfidibacter corallicola</name>
    <dbReference type="NCBI Taxonomy" id="2818388"/>
    <lineage>
        <taxon>Bacteria</taxon>
        <taxon>Pseudomonadati</taxon>
        <taxon>Acidobacteriota</taxon>
        <taxon>Holophagae</taxon>
        <taxon>Acanthopleuribacterales</taxon>
        <taxon>Acanthopleuribacteraceae</taxon>
        <taxon>Sulfidibacter</taxon>
    </lineage>
</organism>
<evidence type="ECO:0000313" key="10">
    <source>
        <dbReference type="Proteomes" id="UP000663929"/>
    </source>
</evidence>
<dbReference type="PROSITE" id="PS50111">
    <property type="entry name" value="CHEMOTAXIS_TRANSDUC_2"/>
    <property type="match status" value="1"/>
</dbReference>
<keyword evidence="6" id="KW-0472">Membrane</keyword>
<dbReference type="Pfam" id="PF00015">
    <property type="entry name" value="MCPsignal"/>
    <property type="match status" value="1"/>
</dbReference>
<accession>A0A8A4TEX8</accession>